<dbReference type="CDD" id="cd06442">
    <property type="entry name" value="DPM1_like"/>
    <property type="match status" value="1"/>
</dbReference>
<sequence length="272" mass="29140">MTSARPSGRVLVVTPTYDEVDNLAASVQAVLGAGVGAEVLVVDDASPDGTGELADRIAAADDRVHVLHRAEKDGLGRAYLAGFAWAIARGYDVIVEFDADGSHPASALPALLAELEADPALGLAIGSRWVPGGALVDWPASRRRLSKLANAYARVMLRLPVRDVTAGYRAYRSAVLAELADEVVQSRGYCFQIDLTIRTADSGWGIREVPITFTERRAGHSKMSGGVVVEAMWRVTVWGIARRFRPRPRARNQAPGDGFVATRQGIRPEGDG</sequence>
<keyword evidence="7" id="KW-1185">Reference proteome</keyword>
<dbReference type="Gene3D" id="3.90.550.10">
    <property type="entry name" value="Spore Coat Polysaccharide Biosynthesis Protein SpsA, Chain A"/>
    <property type="match status" value="1"/>
</dbReference>
<dbReference type="Proteomes" id="UP000322159">
    <property type="component" value="Chromosome"/>
</dbReference>
<evidence type="ECO:0000259" key="5">
    <source>
        <dbReference type="Pfam" id="PF00535"/>
    </source>
</evidence>
<dbReference type="FunFam" id="3.90.550.10:FF:000122">
    <property type="entry name" value="Dolichol-phosphate mannosyltransferase subunit 1"/>
    <property type="match status" value="1"/>
</dbReference>
<dbReference type="KEGG" id="lyk:FLP23_00545"/>
<protein>
    <submittedName>
        <fullName evidence="6">Polyprenol monophosphomannose synthase</fullName>
    </submittedName>
</protein>
<dbReference type="PANTHER" id="PTHR43398:SF1">
    <property type="entry name" value="DOLICHOL-PHOSPHATE MANNOSYLTRANSFERASE SUBUNIT 1"/>
    <property type="match status" value="1"/>
</dbReference>
<feature type="region of interest" description="Disordered" evidence="4">
    <location>
        <begin position="248"/>
        <end position="272"/>
    </location>
</feature>
<dbReference type="InterPro" id="IPR001173">
    <property type="entry name" value="Glyco_trans_2-like"/>
</dbReference>
<dbReference type="InterPro" id="IPR029044">
    <property type="entry name" value="Nucleotide-diphossugar_trans"/>
</dbReference>
<reference evidence="6 7" key="1">
    <citation type="submission" date="2019-09" db="EMBL/GenBank/DDBJ databases">
        <title>Genome sequencing of strain KACC 19322.</title>
        <authorList>
            <person name="Heo J."/>
            <person name="Kim S.-J."/>
            <person name="Kim J.-S."/>
            <person name="Hong S.-B."/>
            <person name="Kwon S.-W."/>
        </authorList>
    </citation>
    <scope>NUCLEOTIDE SEQUENCE [LARGE SCALE GENOMIC DNA]</scope>
    <source>
        <strain evidence="6 7">KACC 19322</strain>
    </source>
</reference>
<dbReference type="PANTHER" id="PTHR43398">
    <property type="entry name" value="DOLICHOL-PHOSPHATE MANNOSYLTRANSFERASE SUBUNIT 1"/>
    <property type="match status" value="1"/>
</dbReference>
<name>A0A5C1Y4G5_9MICO</name>
<proteinExistence type="inferred from homology"/>
<dbReference type="AlphaFoldDB" id="A0A5C1Y4G5"/>
<evidence type="ECO:0000256" key="1">
    <source>
        <dbReference type="ARBA" id="ARBA00006739"/>
    </source>
</evidence>
<dbReference type="GO" id="GO:0009247">
    <property type="term" value="P:glycolipid biosynthetic process"/>
    <property type="evidence" value="ECO:0007669"/>
    <property type="project" value="TreeGrafter"/>
</dbReference>
<evidence type="ECO:0000313" key="7">
    <source>
        <dbReference type="Proteomes" id="UP000322159"/>
    </source>
</evidence>
<evidence type="ECO:0000256" key="3">
    <source>
        <dbReference type="ARBA" id="ARBA00022679"/>
    </source>
</evidence>
<keyword evidence="2" id="KW-0328">Glycosyltransferase</keyword>
<organism evidence="6 7">
    <name type="scientific">Protaetiibacter larvae</name>
    <dbReference type="NCBI Taxonomy" id="2592654"/>
    <lineage>
        <taxon>Bacteria</taxon>
        <taxon>Bacillati</taxon>
        <taxon>Actinomycetota</taxon>
        <taxon>Actinomycetes</taxon>
        <taxon>Micrococcales</taxon>
        <taxon>Microbacteriaceae</taxon>
        <taxon>Protaetiibacter</taxon>
    </lineage>
</organism>
<keyword evidence="3" id="KW-0808">Transferase</keyword>
<dbReference type="OrthoDB" id="9810303at2"/>
<dbReference type="Pfam" id="PF00535">
    <property type="entry name" value="Glycos_transf_2"/>
    <property type="match status" value="1"/>
</dbReference>
<dbReference type="GO" id="GO:0004582">
    <property type="term" value="F:dolichyl-phosphate beta-D-mannosyltransferase activity"/>
    <property type="evidence" value="ECO:0007669"/>
    <property type="project" value="InterPro"/>
</dbReference>
<dbReference type="InterPro" id="IPR039528">
    <property type="entry name" value="DPM1-like"/>
</dbReference>
<dbReference type="EMBL" id="CP043504">
    <property type="protein sequence ID" value="QEO08646.1"/>
    <property type="molecule type" value="Genomic_DNA"/>
</dbReference>
<comment type="similarity">
    <text evidence="1">Belongs to the glycosyltransferase 2 family.</text>
</comment>
<accession>A0A5C1Y4G5</accession>
<dbReference type="GO" id="GO:0016020">
    <property type="term" value="C:membrane"/>
    <property type="evidence" value="ECO:0007669"/>
    <property type="project" value="GOC"/>
</dbReference>
<gene>
    <name evidence="6" type="ORF">FLP23_00545</name>
</gene>
<dbReference type="SUPFAM" id="SSF53448">
    <property type="entry name" value="Nucleotide-diphospho-sugar transferases"/>
    <property type="match status" value="1"/>
</dbReference>
<evidence type="ECO:0000313" key="6">
    <source>
        <dbReference type="EMBL" id="QEO08646.1"/>
    </source>
</evidence>
<dbReference type="RefSeq" id="WP_149324079.1">
    <property type="nucleotide sequence ID" value="NZ_CP043504.1"/>
</dbReference>
<evidence type="ECO:0000256" key="4">
    <source>
        <dbReference type="SAM" id="MobiDB-lite"/>
    </source>
</evidence>
<evidence type="ECO:0000256" key="2">
    <source>
        <dbReference type="ARBA" id="ARBA00022676"/>
    </source>
</evidence>
<feature type="domain" description="Glycosyltransferase 2-like" evidence="5">
    <location>
        <begin position="12"/>
        <end position="178"/>
    </location>
</feature>